<feature type="compositionally biased region" description="Acidic residues" evidence="4">
    <location>
        <begin position="65"/>
        <end position="75"/>
    </location>
</feature>
<feature type="compositionally biased region" description="Acidic residues" evidence="4">
    <location>
        <begin position="1"/>
        <end position="25"/>
    </location>
</feature>
<dbReference type="GO" id="GO:0005634">
    <property type="term" value="C:nucleus"/>
    <property type="evidence" value="ECO:0007669"/>
    <property type="project" value="UniProtKB-SubCell"/>
</dbReference>
<sequence length="260" mass="29897">DEEEADDDQQNEDNDNDSETAEAEERDVRKIGRSFFDDEAELSGDEDDVSSDEEEGDGDDHYDNDGADQEDLPSDEELRKQVERIHHKKLLDEDKRQLMVLKEMMFADGDLHDDDAVRQKKFRWNFGQNDDFVNDYVNEDSEGDYVDSDDEKDAVKSPALKMSLKMTVESETETKTDHNLEKLKSRFGLNLKAVNTTGDKEFVQKKTVNLQSFVVRDERLKTLCAPKRALPTNASHSFKSNKKLKASKKKETKVSIFDLM</sequence>
<organism evidence="5">
    <name type="scientific">Oppiella nova</name>
    <dbReference type="NCBI Taxonomy" id="334625"/>
    <lineage>
        <taxon>Eukaryota</taxon>
        <taxon>Metazoa</taxon>
        <taxon>Ecdysozoa</taxon>
        <taxon>Arthropoda</taxon>
        <taxon>Chelicerata</taxon>
        <taxon>Arachnida</taxon>
        <taxon>Acari</taxon>
        <taxon>Acariformes</taxon>
        <taxon>Sarcoptiformes</taxon>
        <taxon>Oribatida</taxon>
        <taxon>Brachypylina</taxon>
        <taxon>Oppioidea</taxon>
        <taxon>Oppiidae</taxon>
        <taxon>Oppiella</taxon>
    </lineage>
</organism>
<feature type="region of interest" description="Disordered" evidence="4">
    <location>
        <begin position="231"/>
        <end position="260"/>
    </location>
</feature>
<name>A0A7R9M7N7_9ACAR</name>
<feature type="non-terminal residue" evidence="5">
    <location>
        <position position="260"/>
    </location>
</feature>
<dbReference type="OrthoDB" id="6516210at2759"/>
<evidence type="ECO:0008006" key="7">
    <source>
        <dbReference type="Google" id="ProtNLM"/>
    </source>
</evidence>
<dbReference type="GO" id="GO:0007095">
    <property type="term" value="P:mitotic G2 DNA damage checkpoint signaling"/>
    <property type="evidence" value="ECO:0007669"/>
    <property type="project" value="TreeGrafter"/>
</dbReference>
<dbReference type="AlphaFoldDB" id="A0A7R9M7N7"/>
<dbReference type="PANTHER" id="PTHR14396:SF10">
    <property type="entry name" value="CLASPIN"/>
    <property type="match status" value="1"/>
</dbReference>
<dbReference type="GO" id="GO:0010997">
    <property type="term" value="F:anaphase-promoting complex binding"/>
    <property type="evidence" value="ECO:0007669"/>
    <property type="project" value="TreeGrafter"/>
</dbReference>
<evidence type="ECO:0000256" key="2">
    <source>
        <dbReference type="ARBA" id="ARBA00022553"/>
    </source>
</evidence>
<dbReference type="EMBL" id="CAJPVJ010009068">
    <property type="protein sequence ID" value="CAG2172332.1"/>
    <property type="molecule type" value="Genomic_DNA"/>
</dbReference>
<accession>A0A7R9M7N7</accession>
<dbReference type="InterPro" id="IPR024146">
    <property type="entry name" value="Claspin"/>
</dbReference>
<evidence type="ECO:0000313" key="6">
    <source>
        <dbReference type="Proteomes" id="UP000728032"/>
    </source>
</evidence>
<reference evidence="5" key="1">
    <citation type="submission" date="2020-11" db="EMBL/GenBank/DDBJ databases">
        <authorList>
            <person name="Tran Van P."/>
        </authorList>
    </citation>
    <scope>NUCLEOTIDE SEQUENCE</scope>
</reference>
<keyword evidence="6" id="KW-1185">Reference proteome</keyword>
<protein>
    <recommendedName>
        <fullName evidence="7">Claspin</fullName>
    </recommendedName>
</protein>
<dbReference type="GO" id="GO:0033314">
    <property type="term" value="P:mitotic DNA replication checkpoint signaling"/>
    <property type="evidence" value="ECO:0007669"/>
    <property type="project" value="TreeGrafter"/>
</dbReference>
<dbReference type="Proteomes" id="UP000728032">
    <property type="component" value="Unassembled WGS sequence"/>
</dbReference>
<comment type="subcellular location">
    <subcellularLocation>
        <location evidence="1">Nucleus</location>
    </subcellularLocation>
</comment>
<proteinExistence type="predicted"/>
<feature type="region of interest" description="Disordered" evidence="4">
    <location>
        <begin position="1"/>
        <end position="77"/>
    </location>
</feature>
<evidence type="ECO:0000256" key="3">
    <source>
        <dbReference type="ARBA" id="ARBA00023242"/>
    </source>
</evidence>
<keyword evidence="2" id="KW-0597">Phosphoprotein</keyword>
<evidence type="ECO:0000313" key="5">
    <source>
        <dbReference type="EMBL" id="CAD7655145.1"/>
    </source>
</evidence>
<dbReference type="EMBL" id="OC923893">
    <property type="protein sequence ID" value="CAD7655145.1"/>
    <property type="molecule type" value="Genomic_DNA"/>
</dbReference>
<dbReference type="PANTHER" id="PTHR14396">
    <property type="entry name" value="CLASPIN"/>
    <property type="match status" value="1"/>
</dbReference>
<gene>
    <name evidence="5" type="ORF">ONB1V03_LOCUS11790</name>
</gene>
<evidence type="ECO:0000256" key="1">
    <source>
        <dbReference type="ARBA" id="ARBA00004123"/>
    </source>
</evidence>
<evidence type="ECO:0000256" key="4">
    <source>
        <dbReference type="SAM" id="MobiDB-lite"/>
    </source>
</evidence>
<keyword evidence="3" id="KW-0539">Nucleus</keyword>
<feature type="compositionally biased region" description="Basic residues" evidence="4">
    <location>
        <begin position="239"/>
        <end position="251"/>
    </location>
</feature>
<feature type="compositionally biased region" description="Acidic residues" evidence="4">
    <location>
        <begin position="37"/>
        <end position="58"/>
    </location>
</feature>